<dbReference type="GO" id="GO:0003723">
    <property type="term" value="F:RNA binding"/>
    <property type="evidence" value="ECO:0007669"/>
    <property type="project" value="UniProtKB-UniRule"/>
</dbReference>
<dbReference type="InterPro" id="IPR000504">
    <property type="entry name" value="RRM_dom"/>
</dbReference>
<reference evidence="5" key="1">
    <citation type="journal article" date="2013" name="Nature">
        <title>Pan genome of the phytoplankton Emiliania underpins its global distribution.</title>
        <authorList>
            <person name="Read B.A."/>
            <person name="Kegel J."/>
            <person name="Klute M.J."/>
            <person name="Kuo A."/>
            <person name="Lefebvre S.C."/>
            <person name="Maumus F."/>
            <person name="Mayer C."/>
            <person name="Miller J."/>
            <person name="Monier A."/>
            <person name="Salamov A."/>
            <person name="Young J."/>
            <person name="Aguilar M."/>
            <person name="Claverie J.M."/>
            <person name="Frickenhaus S."/>
            <person name="Gonzalez K."/>
            <person name="Herman E.K."/>
            <person name="Lin Y.C."/>
            <person name="Napier J."/>
            <person name="Ogata H."/>
            <person name="Sarno A.F."/>
            <person name="Shmutz J."/>
            <person name="Schroeder D."/>
            <person name="de Vargas C."/>
            <person name="Verret F."/>
            <person name="von Dassow P."/>
            <person name="Valentin K."/>
            <person name="Van de Peer Y."/>
            <person name="Wheeler G."/>
            <person name="Dacks J.B."/>
            <person name="Delwiche C.F."/>
            <person name="Dyhrman S.T."/>
            <person name="Glockner G."/>
            <person name="John U."/>
            <person name="Richards T."/>
            <person name="Worden A.Z."/>
            <person name="Zhang X."/>
            <person name="Grigoriev I.V."/>
            <person name="Allen A.E."/>
            <person name="Bidle K."/>
            <person name="Borodovsky M."/>
            <person name="Bowler C."/>
            <person name="Brownlee C."/>
            <person name="Cock J.M."/>
            <person name="Elias M."/>
            <person name="Gladyshev V.N."/>
            <person name="Groth M."/>
            <person name="Guda C."/>
            <person name="Hadaegh A."/>
            <person name="Iglesias-Rodriguez M.D."/>
            <person name="Jenkins J."/>
            <person name="Jones B.M."/>
            <person name="Lawson T."/>
            <person name="Leese F."/>
            <person name="Lindquist E."/>
            <person name="Lobanov A."/>
            <person name="Lomsadze A."/>
            <person name="Malik S.B."/>
            <person name="Marsh M.E."/>
            <person name="Mackinder L."/>
            <person name="Mock T."/>
            <person name="Mueller-Roeber B."/>
            <person name="Pagarete A."/>
            <person name="Parker M."/>
            <person name="Probert I."/>
            <person name="Quesneville H."/>
            <person name="Raines C."/>
            <person name="Rensing S.A."/>
            <person name="Riano-Pachon D.M."/>
            <person name="Richier S."/>
            <person name="Rokitta S."/>
            <person name="Shiraiwa Y."/>
            <person name="Soanes D.M."/>
            <person name="van der Giezen M."/>
            <person name="Wahlund T.M."/>
            <person name="Williams B."/>
            <person name="Wilson W."/>
            <person name="Wolfe G."/>
            <person name="Wurch L.L."/>
        </authorList>
    </citation>
    <scope>NUCLEOTIDE SEQUENCE</scope>
</reference>
<reference evidence="4" key="2">
    <citation type="submission" date="2024-10" db="UniProtKB">
        <authorList>
            <consortium name="EnsemblProtists"/>
        </authorList>
    </citation>
    <scope>IDENTIFICATION</scope>
</reference>
<accession>A0A0D3JXI6</accession>
<dbReference type="HOGENOM" id="CLU_012062_28_8_1"/>
<dbReference type="EnsemblProtists" id="EOD28221">
    <property type="protein sequence ID" value="EOD28221"/>
    <property type="gene ID" value="EMIHUDRAFT_58751"/>
</dbReference>
<evidence type="ECO:0000313" key="5">
    <source>
        <dbReference type="Proteomes" id="UP000013827"/>
    </source>
</evidence>
<dbReference type="PANTHER" id="PTHR48024:SF56">
    <property type="entry name" value="HETEROGENEOUS NUCLEAR RIBONUCLEOPROTEIN A0"/>
    <property type="match status" value="1"/>
</dbReference>
<evidence type="ECO:0000256" key="1">
    <source>
        <dbReference type="ARBA" id="ARBA00022884"/>
    </source>
</evidence>
<dbReference type="PANTHER" id="PTHR48024">
    <property type="entry name" value="GEO13361P1-RELATED"/>
    <property type="match status" value="1"/>
</dbReference>
<feature type="domain" description="RRM" evidence="3">
    <location>
        <begin position="2"/>
        <end position="69"/>
    </location>
</feature>
<dbReference type="Pfam" id="PF00076">
    <property type="entry name" value="RRM_1"/>
    <property type="match status" value="1"/>
</dbReference>
<keyword evidence="1 2" id="KW-0694">RNA-binding</keyword>
<dbReference type="SMART" id="SM00360">
    <property type="entry name" value="RRM"/>
    <property type="match status" value="1"/>
</dbReference>
<protein>
    <recommendedName>
        <fullName evidence="3">RRM domain-containing protein</fullName>
    </recommendedName>
</protein>
<dbReference type="KEGG" id="ehx:EMIHUDRAFT_58751"/>
<keyword evidence="5" id="KW-1185">Reference proteome</keyword>
<name>A0A0D3JXI6_EMIH1</name>
<dbReference type="InterPro" id="IPR035979">
    <property type="entry name" value="RBD_domain_sf"/>
</dbReference>
<dbReference type="GeneID" id="17273766"/>
<organism evidence="4 5">
    <name type="scientific">Emiliania huxleyi (strain CCMP1516)</name>
    <dbReference type="NCBI Taxonomy" id="280463"/>
    <lineage>
        <taxon>Eukaryota</taxon>
        <taxon>Haptista</taxon>
        <taxon>Haptophyta</taxon>
        <taxon>Prymnesiophyceae</taxon>
        <taxon>Isochrysidales</taxon>
        <taxon>Noelaerhabdaceae</taxon>
        <taxon>Emiliania</taxon>
    </lineage>
</organism>
<evidence type="ECO:0000256" key="2">
    <source>
        <dbReference type="PROSITE-ProRule" id="PRU00176"/>
    </source>
</evidence>
<dbReference type="Proteomes" id="UP000013827">
    <property type="component" value="Unassembled WGS sequence"/>
</dbReference>
<evidence type="ECO:0000313" key="4">
    <source>
        <dbReference type="EnsemblProtists" id="EOD28221"/>
    </source>
</evidence>
<sequence length="69" mass="7644">ANQIFCSNLPWSVNGKMLRQAFEVFGEVTDAFVAYHGRSSRGFGYVTFKEPADARGAVEAMNIAGYVHR</sequence>
<dbReference type="AlphaFoldDB" id="A0A0D3JXI6"/>
<dbReference type="InterPro" id="IPR012677">
    <property type="entry name" value="Nucleotide-bd_a/b_plait_sf"/>
</dbReference>
<dbReference type="Gene3D" id="3.30.70.330">
    <property type="match status" value="1"/>
</dbReference>
<dbReference type="STRING" id="2903.R1EZ29"/>
<evidence type="ECO:0000259" key="3">
    <source>
        <dbReference type="PROSITE" id="PS50102"/>
    </source>
</evidence>
<proteinExistence type="predicted"/>
<dbReference type="CDD" id="cd00590">
    <property type="entry name" value="RRM_SF"/>
    <property type="match status" value="1"/>
</dbReference>
<dbReference type="SUPFAM" id="SSF54928">
    <property type="entry name" value="RNA-binding domain, RBD"/>
    <property type="match status" value="1"/>
</dbReference>
<dbReference type="PaxDb" id="2903-EOD28221"/>
<dbReference type="InterPro" id="IPR050886">
    <property type="entry name" value="RNA-binding_reg"/>
</dbReference>
<dbReference type="RefSeq" id="XP_005780650.1">
    <property type="nucleotide sequence ID" value="XM_005780593.1"/>
</dbReference>
<dbReference type="PROSITE" id="PS50102">
    <property type="entry name" value="RRM"/>
    <property type="match status" value="1"/>
</dbReference>